<organism evidence="2 3">
    <name type="scientific">Austropuccinia psidii MF-1</name>
    <dbReference type="NCBI Taxonomy" id="1389203"/>
    <lineage>
        <taxon>Eukaryota</taxon>
        <taxon>Fungi</taxon>
        <taxon>Dikarya</taxon>
        <taxon>Basidiomycota</taxon>
        <taxon>Pucciniomycotina</taxon>
        <taxon>Pucciniomycetes</taxon>
        <taxon>Pucciniales</taxon>
        <taxon>Sphaerophragmiaceae</taxon>
        <taxon>Austropuccinia</taxon>
    </lineage>
</organism>
<reference evidence="2" key="1">
    <citation type="submission" date="2021-03" db="EMBL/GenBank/DDBJ databases">
        <title>Draft genome sequence of rust myrtle Austropuccinia psidii MF-1, a brazilian biotype.</title>
        <authorList>
            <person name="Quecine M.C."/>
            <person name="Pachon D.M.R."/>
            <person name="Bonatelli M.L."/>
            <person name="Correr F.H."/>
            <person name="Franceschini L.M."/>
            <person name="Leite T.F."/>
            <person name="Margarido G.R.A."/>
            <person name="Almeida C.A."/>
            <person name="Ferrarezi J.A."/>
            <person name="Labate C.A."/>
        </authorList>
    </citation>
    <scope>NUCLEOTIDE SEQUENCE</scope>
    <source>
        <strain evidence="2">MF-1</strain>
    </source>
</reference>
<protein>
    <submittedName>
        <fullName evidence="2">Uncharacterized protein</fullName>
    </submittedName>
</protein>
<feature type="compositionally biased region" description="Basic and acidic residues" evidence="1">
    <location>
        <begin position="84"/>
        <end position="94"/>
    </location>
</feature>
<feature type="region of interest" description="Disordered" evidence="1">
    <location>
        <begin position="38"/>
        <end position="94"/>
    </location>
</feature>
<gene>
    <name evidence="2" type="ORF">O181_017222</name>
</gene>
<feature type="compositionally biased region" description="Polar residues" evidence="1">
    <location>
        <begin position="48"/>
        <end position="67"/>
    </location>
</feature>
<feature type="compositionally biased region" description="Basic and acidic residues" evidence="1">
    <location>
        <begin position="38"/>
        <end position="47"/>
    </location>
</feature>
<comment type="caution">
    <text evidence="2">The sequence shown here is derived from an EMBL/GenBank/DDBJ whole genome shotgun (WGS) entry which is preliminary data.</text>
</comment>
<proteinExistence type="predicted"/>
<accession>A0A9Q3GSD7</accession>
<dbReference type="AlphaFoldDB" id="A0A9Q3GSD7"/>
<dbReference type="Proteomes" id="UP000765509">
    <property type="component" value="Unassembled WGS sequence"/>
</dbReference>
<name>A0A9Q3GSD7_9BASI</name>
<keyword evidence="3" id="KW-1185">Reference proteome</keyword>
<sequence>MEKLHEFSPYCEKPFWKSKHLQVTQWMASTYGKQKHDAFNGTMEKKQPSTTQTSAETTPNSQQQQFQCEKAATASEQGKNARHQPQDHTARARESQRFNRITWKFFSSIQTHDGVTEKGGSQIEISEIISEILDCNKNFYITINDVKSHISGRNPSICNNI</sequence>
<evidence type="ECO:0000256" key="1">
    <source>
        <dbReference type="SAM" id="MobiDB-lite"/>
    </source>
</evidence>
<evidence type="ECO:0000313" key="2">
    <source>
        <dbReference type="EMBL" id="MBW0477507.1"/>
    </source>
</evidence>
<evidence type="ECO:0000313" key="3">
    <source>
        <dbReference type="Proteomes" id="UP000765509"/>
    </source>
</evidence>
<dbReference type="EMBL" id="AVOT02004839">
    <property type="protein sequence ID" value="MBW0477507.1"/>
    <property type="molecule type" value="Genomic_DNA"/>
</dbReference>